<evidence type="ECO:0000256" key="2">
    <source>
        <dbReference type="SAM" id="SignalP"/>
    </source>
</evidence>
<dbReference type="EMBL" id="JAQQWP010000002">
    <property type="protein sequence ID" value="KAK8130034.1"/>
    <property type="molecule type" value="Genomic_DNA"/>
</dbReference>
<evidence type="ECO:0000313" key="3">
    <source>
        <dbReference type="EMBL" id="KAK8130034.1"/>
    </source>
</evidence>
<comment type="caution">
    <text evidence="3">The sequence shown here is derived from an EMBL/GenBank/DDBJ whole genome shotgun (WGS) entry which is preliminary data.</text>
</comment>
<reference evidence="3 4" key="1">
    <citation type="submission" date="2023-01" db="EMBL/GenBank/DDBJ databases">
        <title>Analysis of 21 Apiospora genomes using comparative genomics revels a genus with tremendous synthesis potential of carbohydrate active enzymes and secondary metabolites.</title>
        <authorList>
            <person name="Sorensen T."/>
        </authorList>
    </citation>
    <scope>NUCLEOTIDE SEQUENCE [LARGE SCALE GENOMIC DNA]</scope>
    <source>
        <strain evidence="3 4">CBS 117206</strain>
    </source>
</reference>
<keyword evidence="4" id="KW-1185">Reference proteome</keyword>
<feature type="signal peptide" evidence="2">
    <location>
        <begin position="1"/>
        <end position="18"/>
    </location>
</feature>
<organism evidence="3 4">
    <name type="scientific">Apiospora kogelbergensis</name>
    <dbReference type="NCBI Taxonomy" id="1337665"/>
    <lineage>
        <taxon>Eukaryota</taxon>
        <taxon>Fungi</taxon>
        <taxon>Dikarya</taxon>
        <taxon>Ascomycota</taxon>
        <taxon>Pezizomycotina</taxon>
        <taxon>Sordariomycetes</taxon>
        <taxon>Xylariomycetidae</taxon>
        <taxon>Amphisphaeriales</taxon>
        <taxon>Apiosporaceae</taxon>
        <taxon>Apiospora</taxon>
    </lineage>
</organism>
<protein>
    <submittedName>
        <fullName evidence="3">Uncharacterized protein</fullName>
    </submittedName>
</protein>
<feature type="chain" id="PRO_5043665182" evidence="2">
    <location>
        <begin position="19"/>
        <end position="105"/>
    </location>
</feature>
<evidence type="ECO:0000313" key="4">
    <source>
        <dbReference type="Proteomes" id="UP001392437"/>
    </source>
</evidence>
<feature type="compositionally biased region" description="Basic and acidic residues" evidence="1">
    <location>
        <begin position="23"/>
        <end position="42"/>
    </location>
</feature>
<sequence length="105" mass="11427">MKFTIATLLLAAVSTVSGAAINPEDRSSSLDKRGNVSQKEFDQETKVLKDRGLCRSYKGTVPAYSDWKDLCAPKCGDQKALMEKAKTQGTQSVTCIMSTKKPPLL</sequence>
<gene>
    <name evidence="3" type="ORF">PG999_002414</name>
</gene>
<name>A0AAW0R835_9PEZI</name>
<dbReference type="AlphaFoldDB" id="A0AAW0R835"/>
<dbReference type="Proteomes" id="UP001392437">
    <property type="component" value="Unassembled WGS sequence"/>
</dbReference>
<feature type="region of interest" description="Disordered" evidence="1">
    <location>
        <begin position="22"/>
        <end position="42"/>
    </location>
</feature>
<proteinExistence type="predicted"/>
<evidence type="ECO:0000256" key="1">
    <source>
        <dbReference type="SAM" id="MobiDB-lite"/>
    </source>
</evidence>
<accession>A0AAW0R835</accession>
<keyword evidence="2" id="KW-0732">Signal</keyword>